<dbReference type="PANTHER" id="PTHR38792:SF3">
    <property type="entry name" value="BNR_ASP-BOX REPEAT DOMAIN PROTEIN (AFU_ORTHOLOGUE AFUA_7G06430)-RELATED"/>
    <property type="match status" value="1"/>
</dbReference>
<evidence type="ECO:0000313" key="1">
    <source>
        <dbReference type="EMBL" id="PMD40532.1"/>
    </source>
</evidence>
<dbReference type="GO" id="GO:0016787">
    <property type="term" value="F:hydrolase activity"/>
    <property type="evidence" value="ECO:0007669"/>
    <property type="project" value="UniProtKB-KW"/>
</dbReference>
<organism evidence="1 2">
    <name type="scientific">Hyaloscypha variabilis (strain UAMH 11265 / GT02V1 / F)</name>
    <name type="common">Meliniomyces variabilis</name>
    <dbReference type="NCBI Taxonomy" id="1149755"/>
    <lineage>
        <taxon>Eukaryota</taxon>
        <taxon>Fungi</taxon>
        <taxon>Dikarya</taxon>
        <taxon>Ascomycota</taxon>
        <taxon>Pezizomycotina</taxon>
        <taxon>Leotiomycetes</taxon>
        <taxon>Helotiales</taxon>
        <taxon>Hyaloscyphaceae</taxon>
        <taxon>Hyaloscypha</taxon>
        <taxon>Hyaloscypha variabilis</taxon>
    </lineage>
</organism>
<accession>A0A2J6RPU4</accession>
<reference evidence="1 2" key="1">
    <citation type="submission" date="2016-04" db="EMBL/GenBank/DDBJ databases">
        <title>A degradative enzymes factory behind the ericoid mycorrhizal symbiosis.</title>
        <authorList>
            <consortium name="DOE Joint Genome Institute"/>
            <person name="Martino E."/>
            <person name="Morin E."/>
            <person name="Grelet G."/>
            <person name="Kuo A."/>
            <person name="Kohler A."/>
            <person name="Daghino S."/>
            <person name="Barry K."/>
            <person name="Choi C."/>
            <person name="Cichocki N."/>
            <person name="Clum A."/>
            <person name="Copeland A."/>
            <person name="Hainaut M."/>
            <person name="Haridas S."/>
            <person name="Labutti K."/>
            <person name="Lindquist E."/>
            <person name="Lipzen A."/>
            <person name="Khouja H.-R."/>
            <person name="Murat C."/>
            <person name="Ohm R."/>
            <person name="Olson A."/>
            <person name="Spatafora J."/>
            <person name="Veneault-Fourrey C."/>
            <person name="Henrissat B."/>
            <person name="Grigoriev I."/>
            <person name="Martin F."/>
            <person name="Perotto S."/>
        </authorList>
    </citation>
    <scope>NUCLEOTIDE SEQUENCE [LARGE SCALE GENOMIC DNA]</scope>
    <source>
        <strain evidence="1 2">F</strain>
    </source>
</reference>
<keyword evidence="1" id="KW-0378">Hydrolase</keyword>
<name>A0A2J6RPU4_HYAVF</name>
<dbReference type="Proteomes" id="UP000235786">
    <property type="component" value="Unassembled WGS sequence"/>
</dbReference>
<dbReference type="STRING" id="1149755.A0A2J6RPU4"/>
<sequence length="395" mass="43974">MTSRVVVPRLVCRPASIYPPAGIQTYPRAIKLQSGVLLAVSTIFSPQHLISLSMSTDFGNSWAPYSTVLKTPSPDIQINNAFLLELPSGRLLCAFRAHTQALSAAGAEEKPGAQNEGYLYYRLKIYYSDDVGETWQYLSTPAQEPGPSHGNWEPLLCLSNPGVLQFYYSRELEGRDQDNLMRVSHDEGQSWSSPQIISGQDRESRDGMLGLQEISPGSGHLMAVFESLEENGDGKSRFGIWSMMSRDDGATWGERRQIYEPYLWDASLGRYLSEFTQLYFASCSRSSLRTISTDSKKLLLNSLPQRNSGAPQIALVGDTLVVSFMTNEDKLEGTWHRNANVKIITSHDKGRTWENKLLIADKPAAWAGLLALNETNFLVLCDHESRSEAQQVALV</sequence>
<dbReference type="PANTHER" id="PTHR38792">
    <property type="entry name" value="BNR/ASP-BOX REPEAT DOMAIN PROTEIN (AFU_ORTHOLOGUE AFUA_7G06430)-RELATED"/>
    <property type="match status" value="1"/>
</dbReference>
<gene>
    <name evidence="1" type="ORF">L207DRAFT_565959</name>
</gene>
<dbReference type="Gene3D" id="2.120.10.10">
    <property type="match status" value="2"/>
</dbReference>
<evidence type="ECO:0000313" key="2">
    <source>
        <dbReference type="Proteomes" id="UP000235786"/>
    </source>
</evidence>
<protein>
    <submittedName>
        <fullName evidence="1">Glycoside hydrolase family 93 protein</fullName>
    </submittedName>
</protein>
<keyword evidence="2" id="KW-1185">Reference proteome</keyword>
<dbReference type="OrthoDB" id="2739686at2759"/>
<proteinExistence type="predicted"/>
<dbReference type="SUPFAM" id="SSF50939">
    <property type="entry name" value="Sialidases"/>
    <property type="match status" value="2"/>
</dbReference>
<dbReference type="EMBL" id="KZ613945">
    <property type="protein sequence ID" value="PMD40532.1"/>
    <property type="molecule type" value="Genomic_DNA"/>
</dbReference>
<dbReference type="CDD" id="cd15482">
    <property type="entry name" value="Sialidase_non-viral"/>
    <property type="match status" value="1"/>
</dbReference>
<dbReference type="InterPro" id="IPR036278">
    <property type="entry name" value="Sialidase_sf"/>
</dbReference>
<dbReference type="AlphaFoldDB" id="A0A2J6RPU4"/>